<dbReference type="InterPro" id="IPR011083">
    <property type="entry name" value="Phage_tail_collar_dom"/>
</dbReference>
<reference evidence="2 3" key="1">
    <citation type="submission" date="2012-04" db="EMBL/GenBank/DDBJ databases">
        <title>The Genome Sequence of Bartonella koehlerae C-29.</title>
        <authorList>
            <consortium name="The Broad Institute Genome Sequencing Platform"/>
            <consortium name="The Broad Institute Genome Sequencing Center for Infectious Disease"/>
            <person name="Feldgarden M."/>
            <person name="Kirby J."/>
            <person name="Kosoy M."/>
            <person name="Birtles R."/>
            <person name="Probert W.S."/>
            <person name="Chiaraviglio L."/>
            <person name="Walker B."/>
            <person name="Young S.K."/>
            <person name="Zeng Q."/>
            <person name="Gargeya S."/>
            <person name="Fitzgerald M."/>
            <person name="Haas B."/>
            <person name="Abouelleil A."/>
            <person name="Alvarado L."/>
            <person name="Arachchi H.M."/>
            <person name="Berlin A.M."/>
            <person name="Chapman S.B."/>
            <person name="Goldberg J."/>
            <person name="Griggs A."/>
            <person name="Gujja S."/>
            <person name="Hansen M."/>
            <person name="Howarth C."/>
            <person name="Imamovic A."/>
            <person name="Larimer J."/>
            <person name="McCowen C."/>
            <person name="Montmayeur A."/>
            <person name="Murphy C."/>
            <person name="Neiman D."/>
            <person name="Pearson M."/>
            <person name="Priest M."/>
            <person name="Roberts A."/>
            <person name="Saif S."/>
            <person name="Shea T."/>
            <person name="Sisk P."/>
            <person name="Sykes S."/>
            <person name="Wortman J."/>
            <person name="Nusbaum C."/>
            <person name="Birren B."/>
        </authorList>
    </citation>
    <scope>NUCLEOTIDE SEQUENCE [LARGE SCALE GENOMIC DNA]</scope>
    <source>
        <strain evidence="2 3">C-29</strain>
    </source>
</reference>
<evidence type="ECO:0000313" key="2">
    <source>
        <dbReference type="EMBL" id="KEC56527.1"/>
    </source>
</evidence>
<evidence type="ECO:0000259" key="1">
    <source>
        <dbReference type="Pfam" id="PF07484"/>
    </source>
</evidence>
<sequence>MSSIYDWSLTASENAYVDESINWAEGQPPSSVNDSARAMMQRIKEYLLDNGGVIETQFMLDEEKNRTSIHLMTKSSLEAYMGGIVVRFKAQEVNKGMTNVALNQLFSRPVYMVNHDDGIVPLKGGEIQRGGLYELVYVCDIAGKNADGWFLTNPTLRFPEIPSFPPLPESFSSGFIGTFATEKIPTGWLLCDGKEYSRNAYASLFAVLGEIWGKGDGQTTFNVPDLRGMFLRGLDSGKEIDKGRLLGSRQEESFKAHTHEGKTNSTGKHQHGFKGFKSVVVQRNLDEWKAYAYGYDSQNSLTEFEGEHDHQIFLEKTGGHETRPVNVAVVYAIKV</sequence>
<keyword evidence="3" id="KW-1185">Reference proteome</keyword>
<comment type="caution">
    <text evidence="2">The sequence shown here is derived from an EMBL/GenBank/DDBJ whole genome shotgun (WGS) entry which is preliminary data.</text>
</comment>
<feature type="domain" description="Phage tail collar" evidence="1">
    <location>
        <begin position="174"/>
        <end position="230"/>
    </location>
</feature>
<dbReference type="PATRIC" id="fig|1134510.3.peg.26"/>
<gene>
    <name evidence="2" type="ORF">O9A_00021</name>
</gene>
<dbReference type="eggNOG" id="COG4675">
    <property type="taxonomic scope" value="Bacteria"/>
</dbReference>
<name>A0A067WKU4_9HYPH</name>
<dbReference type="InterPro" id="IPR037053">
    <property type="entry name" value="Phage_tail_collar_dom_sf"/>
</dbReference>
<evidence type="ECO:0000313" key="3">
    <source>
        <dbReference type="Proteomes" id="UP000027015"/>
    </source>
</evidence>
<dbReference type="HOGENOM" id="CLU_050492_0_0_5"/>
<dbReference type="AlphaFoldDB" id="A0A067WKU4"/>
<accession>A0A067WKU4</accession>
<dbReference type="EMBL" id="AHPL01000001">
    <property type="protein sequence ID" value="KEC56527.1"/>
    <property type="molecule type" value="Genomic_DNA"/>
</dbReference>
<proteinExistence type="predicted"/>
<dbReference type="OrthoDB" id="9810174at2"/>
<dbReference type="Proteomes" id="UP000027015">
    <property type="component" value="Unassembled WGS sequence"/>
</dbReference>
<dbReference type="Pfam" id="PF07484">
    <property type="entry name" value="Collar"/>
    <property type="match status" value="1"/>
</dbReference>
<dbReference type="SUPFAM" id="SSF88874">
    <property type="entry name" value="Receptor-binding domain of short tail fibre protein gp12"/>
    <property type="match status" value="1"/>
</dbReference>
<organism evidence="2 3">
    <name type="scientific">Bartonella koehlerae C-29</name>
    <dbReference type="NCBI Taxonomy" id="1134510"/>
    <lineage>
        <taxon>Bacteria</taxon>
        <taxon>Pseudomonadati</taxon>
        <taxon>Pseudomonadota</taxon>
        <taxon>Alphaproteobacteria</taxon>
        <taxon>Hyphomicrobiales</taxon>
        <taxon>Bartonellaceae</taxon>
        <taxon>Bartonella</taxon>
    </lineage>
</organism>
<protein>
    <recommendedName>
        <fullName evidence="1">Phage tail collar domain-containing protein</fullName>
    </recommendedName>
</protein>
<dbReference type="STRING" id="1134510.O9A_00021"/>
<dbReference type="RefSeq" id="WP_034457610.1">
    <property type="nucleotide sequence ID" value="NZ_CADEAH010000014.1"/>
</dbReference>
<dbReference type="Gene3D" id="3.90.1340.10">
    <property type="entry name" value="Phage tail collar domain"/>
    <property type="match status" value="1"/>
</dbReference>